<dbReference type="InterPro" id="IPR036397">
    <property type="entry name" value="RNaseH_sf"/>
</dbReference>
<dbReference type="AlphaFoldDB" id="A0A9D4PV11"/>
<reference evidence="1" key="1">
    <citation type="journal article" date="2020" name="Cell">
        <title>Large-Scale Comparative Analyses of Tick Genomes Elucidate Their Genetic Diversity and Vector Capacities.</title>
        <authorList>
            <consortium name="Tick Genome and Microbiome Consortium (TIGMIC)"/>
            <person name="Jia N."/>
            <person name="Wang J."/>
            <person name="Shi W."/>
            <person name="Du L."/>
            <person name="Sun Y."/>
            <person name="Zhan W."/>
            <person name="Jiang J.F."/>
            <person name="Wang Q."/>
            <person name="Zhang B."/>
            <person name="Ji P."/>
            <person name="Bell-Sakyi L."/>
            <person name="Cui X.M."/>
            <person name="Yuan T.T."/>
            <person name="Jiang B.G."/>
            <person name="Yang W.F."/>
            <person name="Lam T.T."/>
            <person name="Chang Q.C."/>
            <person name="Ding S.J."/>
            <person name="Wang X.J."/>
            <person name="Zhu J.G."/>
            <person name="Ruan X.D."/>
            <person name="Zhao L."/>
            <person name="Wei J.T."/>
            <person name="Ye R.Z."/>
            <person name="Que T.C."/>
            <person name="Du C.H."/>
            <person name="Zhou Y.H."/>
            <person name="Cheng J.X."/>
            <person name="Dai P.F."/>
            <person name="Guo W.B."/>
            <person name="Han X.H."/>
            <person name="Huang E.J."/>
            <person name="Li L.F."/>
            <person name="Wei W."/>
            <person name="Gao Y.C."/>
            <person name="Liu J.Z."/>
            <person name="Shao H.Z."/>
            <person name="Wang X."/>
            <person name="Wang C.C."/>
            <person name="Yang T.C."/>
            <person name="Huo Q.B."/>
            <person name="Li W."/>
            <person name="Chen H.Y."/>
            <person name="Chen S.E."/>
            <person name="Zhou L.G."/>
            <person name="Ni X.B."/>
            <person name="Tian J.H."/>
            <person name="Sheng Y."/>
            <person name="Liu T."/>
            <person name="Pan Y.S."/>
            <person name="Xia L.Y."/>
            <person name="Li J."/>
            <person name="Zhao F."/>
            <person name="Cao W.C."/>
        </authorList>
    </citation>
    <scope>NUCLEOTIDE SEQUENCE</scope>
    <source>
        <strain evidence="1">Rsan-2018</strain>
    </source>
</reference>
<organism evidence="1 2">
    <name type="scientific">Rhipicephalus sanguineus</name>
    <name type="common">Brown dog tick</name>
    <name type="synonym">Ixodes sanguineus</name>
    <dbReference type="NCBI Taxonomy" id="34632"/>
    <lineage>
        <taxon>Eukaryota</taxon>
        <taxon>Metazoa</taxon>
        <taxon>Ecdysozoa</taxon>
        <taxon>Arthropoda</taxon>
        <taxon>Chelicerata</taxon>
        <taxon>Arachnida</taxon>
        <taxon>Acari</taxon>
        <taxon>Parasitiformes</taxon>
        <taxon>Ixodida</taxon>
        <taxon>Ixodoidea</taxon>
        <taxon>Ixodidae</taxon>
        <taxon>Rhipicephalinae</taxon>
        <taxon>Rhipicephalus</taxon>
        <taxon>Rhipicephalus</taxon>
    </lineage>
</organism>
<reference evidence="1" key="2">
    <citation type="submission" date="2021-09" db="EMBL/GenBank/DDBJ databases">
        <authorList>
            <person name="Jia N."/>
            <person name="Wang J."/>
            <person name="Shi W."/>
            <person name="Du L."/>
            <person name="Sun Y."/>
            <person name="Zhan W."/>
            <person name="Jiang J."/>
            <person name="Wang Q."/>
            <person name="Zhang B."/>
            <person name="Ji P."/>
            <person name="Sakyi L.B."/>
            <person name="Cui X."/>
            <person name="Yuan T."/>
            <person name="Jiang B."/>
            <person name="Yang W."/>
            <person name="Lam T.T.-Y."/>
            <person name="Chang Q."/>
            <person name="Ding S."/>
            <person name="Wang X."/>
            <person name="Zhu J."/>
            <person name="Ruan X."/>
            <person name="Zhao L."/>
            <person name="Wei J."/>
            <person name="Que T."/>
            <person name="Du C."/>
            <person name="Cheng J."/>
            <person name="Dai P."/>
            <person name="Han X."/>
            <person name="Huang E."/>
            <person name="Gao Y."/>
            <person name="Liu J."/>
            <person name="Shao H."/>
            <person name="Ye R."/>
            <person name="Li L."/>
            <person name="Wei W."/>
            <person name="Wang X."/>
            <person name="Wang C."/>
            <person name="Huo Q."/>
            <person name="Li W."/>
            <person name="Guo W."/>
            <person name="Chen H."/>
            <person name="Chen S."/>
            <person name="Zhou L."/>
            <person name="Zhou L."/>
            <person name="Ni X."/>
            <person name="Tian J."/>
            <person name="Zhou Y."/>
            <person name="Sheng Y."/>
            <person name="Liu T."/>
            <person name="Pan Y."/>
            <person name="Xia L."/>
            <person name="Li J."/>
            <person name="Zhao F."/>
            <person name="Cao W."/>
        </authorList>
    </citation>
    <scope>NUCLEOTIDE SEQUENCE</scope>
    <source>
        <strain evidence="1">Rsan-2018</strain>
        <tissue evidence="1">Larvae</tissue>
    </source>
</reference>
<dbReference type="Gene3D" id="3.30.420.10">
    <property type="entry name" value="Ribonuclease H-like superfamily/Ribonuclease H"/>
    <property type="match status" value="1"/>
</dbReference>
<gene>
    <name evidence="1" type="ORF">HPB52_007906</name>
</gene>
<dbReference type="EMBL" id="JABSTV010001250">
    <property type="protein sequence ID" value="KAH7956304.1"/>
    <property type="molecule type" value="Genomic_DNA"/>
</dbReference>
<evidence type="ECO:0000313" key="1">
    <source>
        <dbReference type="EMBL" id="KAH7956304.1"/>
    </source>
</evidence>
<comment type="caution">
    <text evidence="1">The sequence shown here is derived from an EMBL/GenBank/DDBJ whole genome shotgun (WGS) entry which is preliminary data.</text>
</comment>
<accession>A0A9D4PV11</accession>
<sequence length="189" mass="20919">MRQFTDMERSGRLRTEEADRLITAAIVPDPFQSAEDIREALSLTVSSETKGPSLRHGTATSSPDTSFGVRWMAPSATAATFFNTTAARYIKHVSTQSLLEEHAVCQLEWPPCGADLNPIENVWGMSKKRPSKRFNRGGTADTPWQAIAQEWENLRGRPDIIKSLYESMPTRINKQNLGAGDQIPAATVT</sequence>
<evidence type="ECO:0008006" key="3">
    <source>
        <dbReference type="Google" id="ProtNLM"/>
    </source>
</evidence>
<dbReference type="Proteomes" id="UP000821837">
    <property type="component" value="Unassembled WGS sequence"/>
</dbReference>
<dbReference type="GO" id="GO:0003676">
    <property type="term" value="F:nucleic acid binding"/>
    <property type="evidence" value="ECO:0007669"/>
    <property type="project" value="InterPro"/>
</dbReference>
<keyword evidence="2" id="KW-1185">Reference proteome</keyword>
<evidence type="ECO:0000313" key="2">
    <source>
        <dbReference type="Proteomes" id="UP000821837"/>
    </source>
</evidence>
<name>A0A9D4PV11_RHISA</name>
<proteinExistence type="predicted"/>
<protein>
    <recommendedName>
        <fullName evidence="3">Tc1-like transposase DDE domain-containing protein</fullName>
    </recommendedName>
</protein>